<protein>
    <submittedName>
        <fullName evidence="1">Uncharacterized protein</fullName>
    </submittedName>
</protein>
<proteinExistence type="predicted"/>
<dbReference type="EMBL" id="CAXAMN010014091">
    <property type="protein sequence ID" value="CAK9042464.1"/>
    <property type="molecule type" value="Genomic_DNA"/>
</dbReference>
<dbReference type="Proteomes" id="UP001642484">
    <property type="component" value="Unassembled WGS sequence"/>
</dbReference>
<name>A0ABP0LT96_9DINO</name>
<sequence>MVYVSGISLVFPSFIADEGEHEITIECGEELSCGSSRVRLVRDSCDSNISGSEWLALQTGVNKSIVNVLSDGMVAGAHYILCTELEPSADLANETPEVGDSGWTLYVSPLSAFQPEVLLASPQQVLRLNCSSTANCSTQTQGFLSFRCGSSGQLAPLPAADRTPPATLHEDPDASAEWRLSLDTSQLVPGQHYKLCLDIDGLGSPGQSSATSIFISPIEPGLQTVKTEEAQSIALHCVQHAACSTASEWYLTADSCGDPSPSPEAEASGHLEASQAGGWVAHLDGRQLRPGIHYHFCLDLDGAGSGRLWAGDTGFQVYASGIMSLAPAQVLISAVERLHFMCAAGGCPQDALFWLARPNCEDQTARVSVVNESTGMIAILDTTSVQAGQWLELCSDLDGEGPLRQGGTGLFVYISGIAAVADPWVQRWVGSLYLDCARSPCTAEAFLALECASHSGQALASAVAQLQDADQAQDPQDAAVQGDKSDGTERRQVVFDLQNIVSGIHYRLCTDFDGSGPMISFFSGFTVYVTSVRKATPDLVVKRQANQHLLLDCDPSGCPAAAEAFAADNCSIVPPVYQRLTEYGARRIATVDASAFTSRWYRLCMDEDGQASSALQAGPVGNVFVSPVSGISPDTLPAGGENALTLECETCSDQVRVFLASSCSQNASDSRALFNDGAAWTAVLDTFLEPGYFYQLCVIVENVTGPSGEAVFLLPNVTVQEEAISGTAQLSFDCESGCGALSQVRLATDCSHWETMLQVPVFNASYSSPLSTARRIGGLFLADLDASAMPAGQSVHVCIGAEDMPVGKSGLSVFISPVSAVSTPIVFNAAAESLELNCSACSTTSEVFLAKNCHANASSPRTPAAQLTPFAGGYQWAAQLDTTSLEPGQSYHLCVDVDGPMMDFPSGRSLWEIYASAFSLPGHFSVALSPNSQLKVPCIGCSSGQAFLADACPLRNLLLEDANHSNMSRLTDTCGGLEVSTAATTFKESAEDRQLDATTSVASKLLPLPKEFVLELDTCSLTPGVHFSLCTDLDGFASRLEIGNSGIEIYVSPLKSIVGSERLVKGKHSLLTMACSGCMNGVTTAQLAMKCDESPNAVPVAVSPNSTGAVLLQEGSQGFQAHFDTRGLGSGRRYRVCLDLDGPSPTYRAGDTGLSIYLTAITSISFGEAGSEVREESGQESISAGRDLQLVLLCLPGSGGCGVETEAFLSLVGDCTPVSPPQQLQRLPSFNGLALDRFGLTLSTALLPSGYTYQICVDADGAGNLFPAGETGFSIYISPVRVAVFWGEVLRIVCHPGGCSSSALGFISSDCAIGSTSAYLSAVTKVANPWPKILYLANDSTPAELWEIAVPAPAGLELRLCLDVDGSGPMPVGDAQGVFTSGIQELLTQGVPQGVDEVITFACSLGGGCSERSQAYLAKTCDINDPDASTIEVLGEMTSSSLLIPDSSSEAGNGTEVFSVHLRTDGLPAGRHYSFCIDLDGVDWALKTGDSLHQVYLSPVKEVEFQKSAAYTVLRFNCSDCSDMSEGFLALDCYAAALALKQFAGNESEVSDTSDALADAIQMQDANFSSFTRSTRFSFDGNWTLGVSTETLQGGLRYRLCMDLDGGEKQDYLLGDTGVRVFISPVTAVTPTVVFAGNSSVTILCQRGGCDFLGHSYLAPDCHVPPAPTQCSFMEDVNDTNGTNDSNDSNLTALVDPESPPIMVDSTPLSRIGDCADACSANFNLACTKSGRYRLCIVGQEETTFGAVATYIEDSGFAIDVL</sequence>
<keyword evidence="2" id="KW-1185">Reference proteome</keyword>
<comment type="caution">
    <text evidence="1">The sequence shown here is derived from an EMBL/GenBank/DDBJ whole genome shotgun (WGS) entry which is preliminary data.</text>
</comment>
<reference evidence="1 2" key="1">
    <citation type="submission" date="2024-02" db="EMBL/GenBank/DDBJ databases">
        <authorList>
            <person name="Chen Y."/>
            <person name="Shah S."/>
            <person name="Dougan E. K."/>
            <person name="Thang M."/>
            <person name="Chan C."/>
        </authorList>
    </citation>
    <scope>NUCLEOTIDE SEQUENCE [LARGE SCALE GENOMIC DNA]</scope>
</reference>
<gene>
    <name evidence="1" type="ORF">CCMP2556_LOCUS22605</name>
</gene>
<organism evidence="1 2">
    <name type="scientific">Durusdinium trenchii</name>
    <dbReference type="NCBI Taxonomy" id="1381693"/>
    <lineage>
        <taxon>Eukaryota</taxon>
        <taxon>Sar</taxon>
        <taxon>Alveolata</taxon>
        <taxon>Dinophyceae</taxon>
        <taxon>Suessiales</taxon>
        <taxon>Symbiodiniaceae</taxon>
        <taxon>Durusdinium</taxon>
    </lineage>
</organism>
<evidence type="ECO:0000313" key="1">
    <source>
        <dbReference type="EMBL" id="CAK9042464.1"/>
    </source>
</evidence>
<evidence type="ECO:0000313" key="2">
    <source>
        <dbReference type="Proteomes" id="UP001642484"/>
    </source>
</evidence>
<accession>A0ABP0LT96</accession>